<reference evidence="2 3" key="1">
    <citation type="journal article" date="2008" name="DNA Res.">
        <title>Complete genome sequence of Finegoldia magna, an anaerobic opportunistic pathogen.</title>
        <authorList>
            <person name="Goto T."/>
            <person name="Yamashita A."/>
            <person name="Hirakawa H."/>
            <person name="Matsutani M."/>
            <person name="Todo K."/>
            <person name="Ohshima K."/>
            <person name="Toh H."/>
            <person name="Miyamoto K."/>
            <person name="Kuhara S."/>
            <person name="Hattori M."/>
            <person name="Shimizu T."/>
            <person name="Akimoto S."/>
        </authorList>
    </citation>
    <scope>NUCLEOTIDE SEQUENCE [LARGE SCALE GENOMIC DNA]</scope>
    <source>
        <strain evidence="3">ATCC 29328 / DSM 20472 / WAL 2508</strain>
        <plasmid evidence="2 3">pFMC</plasmid>
    </source>
</reference>
<keyword evidence="1" id="KW-0812">Transmembrane</keyword>
<feature type="transmembrane region" description="Helical" evidence="1">
    <location>
        <begin position="76"/>
        <end position="96"/>
    </location>
</feature>
<keyword evidence="3" id="KW-1185">Reference proteome</keyword>
<evidence type="ECO:0000256" key="1">
    <source>
        <dbReference type="SAM" id="Phobius"/>
    </source>
</evidence>
<geneLocation type="plasmid" evidence="2 3">
    <name>pFMC</name>
</geneLocation>
<dbReference type="KEGG" id="fma:FMG_P0128"/>
<dbReference type="AlphaFoldDB" id="B0S4I5"/>
<proteinExistence type="predicted"/>
<dbReference type="HOGENOM" id="CLU_1276101_0_0_9"/>
<feature type="transmembrane region" description="Helical" evidence="1">
    <location>
        <begin position="133"/>
        <end position="159"/>
    </location>
</feature>
<sequence length="216" mass="24098">MLKNPLLFSTAVFSMFLIISEYLTFGAIVIGFAIPSRINLKLNNVSPFHTYARTLPYLSVFWISYSNSTSRFSKYLFVYSEAIFPSTVFFSLFGLTDSGVSTPISLTVCSFPSIIHLNVSPSTTRNTFTLTRLTAFSLISLSLCSLISAFCSSFIGFSLSANTLIGNTLPAIKQQANNFNILSFLLFFFINSIDMGKLIPNLLSLLFRYCYTHDFA</sequence>
<dbReference type="Proteomes" id="UP000001319">
    <property type="component" value="Plasmid pFMC"/>
</dbReference>
<organism evidence="2 3">
    <name type="scientific">Finegoldia magna (strain ATCC 29328 / DSM 20472 / WAL 2508)</name>
    <name type="common">Peptostreptococcus magnus</name>
    <dbReference type="NCBI Taxonomy" id="334413"/>
    <lineage>
        <taxon>Bacteria</taxon>
        <taxon>Bacillati</taxon>
        <taxon>Bacillota</taxon>
        <taxon>Tissierellia</taxon>
        <taxon>Tissierellales</taxon>
        <taxon>Peptoniphilaceae</taxon>
        <taxon>Finegoldia</taxon>
    </lineage>
</organism>
<evidence type="ECO:0000313" key="2">
    <source>
        <dbReference type="EMBL" id="BAG09176.1"/>
    </source>
</evidence>
<keyword evidence="1" id="KW-0472">Membrane</keyword>
<keyword evidence="1" id="KW-1133">Transmembrane helix</keyword>
<feature type="transmembrane region" description="Helical" evidence="1">
    <location>
        <begin position="179"/>
        <end position="199"/>
    </location>
</feature>
<feature type="transmembrane region" description="Helical" evidence="1">
    <location>
        <begin position="6"/>
        <end position="34"/>
    </location>
</feature>
<gene>
    <name evidence="2" type="ordered locus">FMG_P0128</name>
</gene>
<dbReference type="EMBL" id="AP008972">
    <property type="protein sequence ID" value="BAG09176.1"/>
    <property type="molecule type" value="Genomic_DNA"/>
</dbReference>
<evidence type="ECO:0000313" key="3">
    <source>
        <dbReference type="Proteomes" id="UP000001319"/>
    </source>
</evidence>
<accession>B0S4I5</accession>
<keyword evidence="2" id="KW-0614">Plasmid</keyword>
<name>B0S4I5_FINM2</name>
<protein>
    <submittedName>
        <fullName evidence="2">Uncharacterized protein</fullName>
    </submittedName>
</protein>